<reference evidence="1 2" key="1">
    <citation type="submission" date="2020-08" db="EMBL/GenBank/DDBJ databases">
        <title>Cohnella phylogeny.</title>
        <authorList>
            <person name="Dunlap C."/>
        </authorList>
    </citation>
    <scope>NUCLEOTIDE SEQUENCE [LARGE SCALE GENOMIC DNA]</scope>
    <source>
        <strain evidence="1 2">CBP 2801</strain>
    </source>
</reference>
<comment type="caution">
    <text evidence="1">The sequence shown here is derived from an EMBL/GenBank/DDBJ whole genome shotgun (WGS) entry which is preliminary data.</text>
</comment>
<dbReference type="AlphaFoldDB" id="A0A7X0SQ05"/>
<dbReference type="EMBL" id="JACJVO010000032">
    <property type="protein sequence ID" value="MBB6734037.1"/>
    <property type="molecule type" value="Genomic_DNA"/>
</dbReference>
<keyword evidence="2" id="KW-1185">Reference proteome</keyword>
<dbReference type="Gene3D" id="3.20.20.140">
    <property type="entry name" value="Metal-dependent hydrolases"/>
    <property type="match status" value="1"/>
</dbReference>
<sequence>MTTLNGAGFLDRMNDMGTVEIGKNADLVLPDANPQNYPHDDREFCKFL</sequence>
<evidence type="ECO:0000313" key="1">
    <source>
        <dbReference type="EMBL" id="MBB6734037.1"/>
    </source>
</evidence>
<organism evidence="1 2">
    <name type="scientific">Cohnella zeiphila</name>
    <dbReference type="NCBI Taxonomy" id="2761120"/>
    <lineage>
        <taxon>Bacteria</taxon>
        <taxon>Bacillati</taxon>
        <taxon>Bacillota</taxon>
        <taxon>Bacilli</taxon>
        <taxon>Bacillales</taxon>
        <taxon>Paenibacillaceae</taxon>
        <taxon>Cohnella</taxon>
    </lineage>
</organism>
<protein>
    <submittedName>
        <fullName evidence="1">Amidohydrolase family protein</fullName>
    </submittedName>
</protein>
<dbReference type="GO" id="GO:0016787">
    <property type="term" value="F:hydrolase activity"/>
    <property type="evidence" value="ECO:0007669"/>
    <property type="project" value="UniProtKB-KW"/>
</dbReference>
<dbReference type="Proteomes" id="UP000564644">
    <property type="component" value="Unassembled WGS sequence"/>
</dbReference>
<keyword evidence="1" id="KW-0378">Hydrolase</keyword>
<evidence type="ECO:0000313" key="2">
    <source>
        <dbReference type="Proteomes" id="UP000564644"/>
    </source>
</evidence>
<gene>
    <name evidence="1" type="ORF">H7C18_24250</name>
</gene>
<name>A0A7X0SQ05_9BACL</name>
<proteinExistence type="predicted"/>
<accession>A0A7X0SQ05</accession>